<dbReference type="Proteomes" id="UP000193648">
    <property type="component" value="Unassembled WGS sequence"/>
</dbReference>
<comment type="caution">
    <text evidence="2">The sequence shown here is derived from an EMBL/GenBank/DDBJ whole genome shotgun (WGS) entry which is preliminary data.</text>
</comment>
<evidence type="ECO:0000313" key="3">
    <source>
        <dbReference type="Proteomes" id="UP000193648"/>
    </source>
</evidence>
<feature type="coiled-coil region" evidence="1">
    <location>
        <begin position="20"/>
        <end position="82"/>
    </location>
</feature>
<dbReference type="GeneID" id="33569986"/>
<proteinExistence type="predicted"/>
<dbReference type="EMBL" id="MCFF01000050">
    <property type="protein sequence ID" value="ORZ05576.1"/>
    <property type="molecule type" value="Genomic_DNA"/>
</dbReference>
<reference evidence="2 3" key="1">
    <citation type="submission" date="2016-07" db="EMBL/GenBank/DDBJ databases">
        <title>Pervasive Adenine N6-methylation of Active Genes in Fungi.</title>
        <authorList>
            <consortium name="DOE Joint Genome Institute"/>
            <person name="Mondo S.J."/>
            <person name="Dannebaum R.O."/>
            <person name="Kuo R.C."/>
            <person name="Labutti K."/>
            <person name="Haridas S."/>
            <person name="Kuo A."/>
            <person name="Salamov A."/>
            <person name="Ahrendt S.R."/>
            <person name="Lipzen A."/>
            <person name="Sullivan W."/>
            <person name="Andreopoulos W.B."/>
            <person name="Clum A."/>
            <person name="Lindquist E."/>
            <person name="Daum C."/>
            <person name="Ramamoorthy G.K."/>
            <person name="Gryganskyi A."/>
            <person name="Culley D."/>
            <person name="Magnuson J.K."/>
            <person name="James T.Y."/>
            <person name="O'Malley M.A."/>
            <person name="Stajich J.E."/>
            <person name="Spatafora J.W."/>
            <person name="Visel A."/>
            <person name="Grigoriev I.V."/>
        </authorList>
    </citation>
    <scope>NUCLEOTIDE SEQUENCE [LARGE SCALE GENOMIC DNA]</scope>
    <source>
        <strain evidence="2 3">NRRL 3116</strain>
    </source>
</reference>
<accession>A0A1Y2GCC3</accession>
<gene>
    <name evidence="2" type="ORF">BCR41DRAFT_389601</name>
</gene>
<keyword evidence="3" id="KW-1185">Reference proteome</keyword>
<dbReference type="AlphaFoldDB" id="A0A1Y2GCC3"/>
<evidence type="ECO:0000313" key="2">
    <source>
        <dbReference type="EMBL" id="ORZ05576.1"/>
    </source>
</evidence>
<dbReference type="InParanoid" id="A0A1Y2GCC3"/>
<organism evidence="2 3">
    <name type="scientific">Lobosporangium transversale</name>
    <dbReference type="NCBI Taxonomy" id="64571"/>
    <lineage>
        <taxon>Eukaryota</taxon>
        <taxon>Fungi</taxon>
        <taxon>Fungi incertae sedis</taxon>
        <taxon>Mucoromycota</taxon>
        <taxon>Mortierellomycotina</taxon>
        <taxon>Mortierellomycetes</taxon>
        <taxon>Mortierellales</taxon>
        <taxon>Mortierellaceae</taxon>
        <taxon>Lobosporangium</taxon>
    </lineage>
</organism>
<dbReference type="RefSeq" id="XP_021877150.1">
    <property type="nucleotide sequence ID" value="XM_022028143.1"/>
</dbReference>
<sequence length="199" mass="22833">MPSHLFSLSHHKLREEPTTIEILRKRLAAISLELADAKDDLEISQAQLEGTLSCLSETQLELKNTKDALANSERARLEANRDRVLSRPYGKQEVFAILKFQQPQPLPIGGYRLFALQRKAVDRTLDQFIADNPDLDPVEIAELRSDRSPRGENVYLQMKDDVAAPIDFSRRNFVLKDSKTEEEMIVYVQKVFNTHTQEK</sequence>
<name>A0A1Y2GCC3_9FUNG</name>
<evidence type="ECO:0000256" key="1">
    <source>
        <dbReference type="SAM" id="Coils"/>
    </source>
</evidence>
<dbReference type="OrthoDB" id="2423437at2759"/>
<protein>
    <submittedName>
        <fullName evidence="2">Uncharacterized protein</fullName>
    </submittedName>
</protein>
<keyword evidence="1" id="KW-0175">Coiled coil</keyword>